<sequence length="379" mass="41744">MCIFSLVLQDNNNNNNNSNPTMKNRSKIPKFTEDHFPITSLLPGLPDDVSKLCLALVPRAHFPLMAAVSKNWRSFLKSREFNTVRKLTGKVEEWLYVLTAYSEENRWEVLDRSGEKQSRVPKMPGPDKSGFGFVVLNGKLIVVAGYCLTVEGSKSVSGDVYEYDACLNSWRQLARTNVPRHDFACAAVNGAVHVIGGRGAHGESLSSAEVYEPEHDRWTVIEPLKQPRWGSFACGVGGKLYVMGGRSSFSIGNSRLIDVYDPKTGTWGQMKNGCVMVTSHAVLGSKICCMEWKNERRLAIFDPDDKSSSWKMVSVPVAGSSSVGFRFGVLNGELLLFSLQGDDCIQTLAYDPEAGPGSEWRASEIKPTGLCLCTVTIEA</sequence>
<dbReference type="InterPro" id="IPR015915">
    <property type="entry name" value="Kelch-typ_b-propeller"/>
</dbReference>
<keyword evidence="1" id="KW-0880">Kelch repeat</keyword>
<dbReference type="InterPro" id="IPR001810">
    <property type="entry name" value="F-box_dom"/>
</dbReference>
<dbReference type="EMBL" id="BKCP01012403">
    <property type="protein sequence ID" value="GER56066.1"/>
    <property type="molecule type" value="Genomic_DNA"/>
</dbReference>
<evidence type="ECO:0000256" key="1">
    <source>
        <dbReference type="ARBA" id="ARBA00022441"/>
    </source>
</evidence>
<gene>
    <name evidence="4" type="ORF">STAS_33770</name>
</gene>
<dbReference type="AlphaFoldDB" id="A0A5A7RFX1"/>
<keyword evidence="5" id="KW-1185">Reference proteome</keyword>
<dbReference type="CDD" id="cd22152">
    <property type="entry name" value="F-box_AtAFR-like"/>
    <property type="match status" value="1"/>
</dbReference>
<dbReference type="OrthoDB" id="45365at2759"/>
<reference evidence="5" key="1">
    <citation type="journal article" date="2019" name="Curr. Biol.">
        <title>Genome Sequence of Striga asiatica Provides Insight into the Evolution of Plant Parasitism.</title>
        <authorList>
            <person name="Yoshida S."/>
            <person name="Kim S."/>
            <person name="Wafula E.K."/>
            <person name="Tanskanen J."/>
            <person name="Kim Y.M."/>
            <person name="Honaas L."/>
            <person name="Yang Z."/>
            <person name="Spallek T."/>
            <person name="Conn C.E."/>
            <person name="Ichihashi Y."/>
            <person name="Cheong K."/>
            <person name="Cui S."/>
            <person name="Der J.P."/>
            <person name="Gundlach H."/>
            <person name="Jiao Y."/>
            <person name="Hori C."/>
            <person name="Ishida J.K."/>
            <person name="Kasahara H."/>
            <person name="Kiba T."/>
            <person name="Kim M.S."/>
            <person name="Koo N."/>
            <person name="Laohavisit A."/>
            <person name="Lee Y.H."/>
            <person name="Lumba S."/>
            <person name="McCourt P."/>
            <person name="Mortimer J.C."/>
            <person name="Mutuku J.M."/>
            <person name="Nomura T."/>
            <person name="Sasaki-Sekimoto Y."/>
            <person name="Seto Y."/>
            <person name="Wang Y."/>
            <person name="Wakatake T."/>
            <person name="Sakakibara H."/>
            <person name="Demura T."/>
            <person name="Yamaguchi S."/>
            <person name="Yoneyama K."/>
            <person name="Manabe R.I."/>
            <person name="Nelson D.C."/>
            <person name="Schulman A.H."/>
            <person name="Timko M.P."/>
            <person name="dePamphilis C.W."/>
            <person name="Choi D."/>
            <person name="Shirasu K."/>
        </authorList>
    </citation>
    <scope>NUCLEOTIDE SEQUENCE [LARGE SCALE GENOMIC DNA]</scope>
    <source>
        <strain evidence="5">cv. UVA1</strain>
    </source>
</reference>
<organism evidence="4 5">
    <name type="scientific">Striga asiatica</name>
    <name type="common">Asiatic witchweed</name>
    <name type="synonym">Buchnera asiatica</name>
    <dbReference type="NCBI Taxonomy" id="4170"/>
    <lineage>
        <taxon>Eukaryota</taxon>
        <taxon>Viridiplantae</taxon>
        <taxon>Streptophyta</taxon>
        <taxon>Embryophyta</taxon>
        <taxon>Tracheophyta</taxon>
        <taxon>Spermatophyta</taxon>
        <taxon>Magnoliopsida</taxon>
        <taxon>eudicotyledons</taxon>
        <taxon>Gunneridae</taxon>
        <taxon>Pentapetalae</taxon>
        <taxon>asterids</taxon>
        <taxon>lamiids</taxon>
        <taxon>Lamiales</taxon>
        <taxon>Orobanchaceae</taxon>
        <taxon>Buchnereae</taxon>
        <taxon>Striga</taxon>
    </lineage>
</organism>
<dbReference type="Pfam" id="PF00646">
    <property type="entry name" value="F-box"/>
    <property type="match status" value="1"/>
</dbReference>
<dbReference type="PANTHER" id="PTHR46344">
    <property type="entry name" value="OS02G0202900 PROTEIN"/>
    <property type="match status" value="1"/>
</dbReference>
<dbReference type="PANTHER" id="PTHR46344:SF1">
    <property type="entry name" value="OS02G0504900 PROTEIN"/>
    <property type="match status" value="1"/>
</dbReference>
<feature type="domain" description="F-box" evidence="3">
    <location>
        <begin position="43"/>
        <end position="82"/>
    </location>
</feature>
<dbReference type="Pfam" id="PF01344">
    <property type="entry name" value="Kelch_1"/>
    <property type="match status" value="3"/>
</dbReference>
<dbReference type="Gene3D" id="2.120.10.80">
    <property type="entry name" value="Kelch-type beta propeller"/>
    <property type="match status" value="1"/>
</dbReference>
<comment type="caution">
    <text evidence="4">The sequence shown here is derived from an EMBL/GenBank/DDBJ whole genome shotgun (WGS) entry which is preliminary data.</text>
</comment>
<name>A0A5A7RFX1_STRAF</name>
<evidence type="ECO:0000313" key="5">
    <source>
        <dbReference type="Proteomes" id="UP000325081"/>
    </source>
</evidence>
<evidence type="ECO:0000313" key="4">
    <source>
        <dbReference type="EMBL" id="GER56066.1"/>
    </source>
</evidence>
<dbReference type="InterPro" id="IPR006652">
    <property type="entry name" value="Kelch_1"/>
</dbReference>
<evidence type="ECO:0000256" key="2">
    <source>
        <dbReference type="ARBA" id="ARBA00022737"/>
    </source>
</evidence>
<protein>
    <submittedName>
        <fullName evidence="4">Galactose oxidase/kelch repeat superfamily protein</fullName>
    </submittedName>
</protein>
<keyword evidence="2" id="KW-0677">Repeat</keyword>
<evidence type="ECO:0000259" key="3">
    <source>
        <dbReference type="Pfam" id="PF00646"/>
    </source>
</evidence>
<dbReference type="SUPFAM" id="SSF117281">
    <property type="entry name" value="Kelch motif"/>
    <property type="match status" value="1"/>
</dbReference>
<proteinExistence type="predicted"/>
<dbReference type="SMART" id="SM00612">
    <property type="entry name" value="Kelch"/>
    <property type="match status" value="3"/>
</dbReference>
<accession>A0A5A7RFX1</accession>
<dbReference type="Proteomes" id="UP000325081">
    <property type="component" value="Unassembled WGS sequence"/>
</dbReference>